<evidence type="ECO:0000313" key="3">
    <source>
        <dbReference type="EMBL" id="NBG66357.1"/>
    </source>
</evidence>
<dbReference type="PANTHER" id="PTHR23422">
    <property type="entry name" value="DIPEPTIDYL PEPTIDASE III-RELATED"/>
    <property type="match status" value="1"/>
</dbReference>
<keyword evidence="4" id="KW-1185">Reference proteome</keyword>
<dbReference type="RefSeq" id="WP_160633309.1">
    <property type="nucleotide sequence ID" value="NZ_WWNE01000007.1"/>
</dbReference>
<dbReference type="GO" id="GO:0046872">
    <property type="term" value="F:metal ion binding"/>
    <property type="evidence" value="ECO:0007669"/>
    <property type="project" value="UniProtKB-KW"/>
</dbReference>
<organism evidence="3 4">
    <name type="scientific">Acidiluteibacter ferrifornacis</name>
    <dbReference type="NCBI Taxonomy" id="2692424"/>
    <lineage>
        <taxon>Bacteria</taxon>
        <taxon>Pseudomonadati</taxon>
        <taxon>Bacteroidota</taxon>
        <taxon>Flavobacteriia</taxon>
        <taxon>Flavobacteriales</taxon>
        <taxon>Cryomorphaceae</taxon>
        <taxon>Acidiluteibacter</taxon>
    </lineage>
</organism>
<dbReference type="Proteomes" id="UP000470771">
    <property type="component" value="Unassembled WGS sequence"/>
</dbReference>
<evidence type="ECO:0000313" key="4">
    <source>
        <dbReference type="Proteomes" id="UP000470771"/>
    </source>
</evidence>
<dbReference type="InterPro" id="IPR039461">
    <property type="entry name" value="Peptidase_M49"/>
</dbReference>
<accession>A0A6N9NMM4</accession>
<keyword evidence="2" id="KW-0378">Hydrolase</keyword>
<proteinExistence type="predicted"/>
<name>A0A6N9NMM4_9FLAO</name>
<dbReference type="Pfam" id="PF03571">
    <property type="entry name" value="Peptidase_M49"/>
    <property type="match status" value="2"/>
</dbReference>
<evidence type="ECO:0000256" key="2">
    <source>
        <dbReference type="ARBA" id="ARBA00022801"/>
    </source>
</evidence>
<protein>
    <submittedName>
        <fullName evidence="3">Dihydrofolate reductase</fullName>
    </submittedName>
</protein>
<keyword evidence="1" id="KW-0479">Metal-binding</keyword>
<dbReference type="EMBL" id="WWNE01000007">
    <property type="protein sequence ID" value="NBG66357.1"/>
    <property type="molecule type" value="Genomic_DNA"/>
</dbReference>
<reference evidence="3 4" key="1">
    <citation type="submission" date="2019-12" db="EMBL/GenBank/DDBJ databases">
        <authorList>
            <person name="Zhao J."/>
        </authorList>
    </citation>
    <scope>NUCLEOTIDE SEQUENCE [LARGE SCALE GENOMIC DNA]</scope>
    <source>
        <strain evidence="3 4">S-15</strain>
    </source>
</reference>
<dbReference type="Gene3D" id="3.30.540.30">
    <property type="match status" value="2"/>
</dbReference>
<gene>
    <name evidence="3" type="ORF">GQN54_09535</name>
</gene>
<sequence>MKKIAFAVTAATFAILTACGDAPKQKETVVEEVKTESPDFQYLSEQFADLKLVRYQIPGWENLELKQKELLYYLSQAAVAGRDIMYDQNFKHNLTIRRSLEAIVENYAGDTATEDYRNFMVYTKRVWFSNGIHHHYGNEKLMPEFSKEFFKEQISALDGDKLPLSNGETPVELADRLIPIMFDPAIAPKKVSLDAEGDLVASSSVNFYEGVTQKEVEDYFSNMPKEGNQPEYGLNSKMVKENGKIVEKKWMIGGMYSPAIEKIVYWLEKAVNVAETPHQAETFQKLINYYKSGKVTDWDLYNISWVGDTSASVDAVNGFIEVYNDPLGYKGSFESVVSFRDEEATKRIAAVGSEAQWFEDNSPLLPEHKKKNVVGITGKVITVVMESGDASPSTPIGINLPNNNWIRQEHGSKSVNLGNIVHAYEMAAKEGKSALAEFAYNQEEIDRQKKYGSLADVLHTDLHEVIGHASGVINEGIGTPKETLKNYASTLEEGRADLVALYYLPDAKLIEMGLVDSDEVGKAAYDDYIRNGMMLQLRRIKKGDVIEEAHMRNRQLVAGWAYEKGKAENVIEKKVKDGKTYFVINDYGKLRVLFGDLLRELQRIKSEGDYEAGKNLVETYGVQVDAELHQEVLDRYEALNQAAYGGFINPVLTPEMDADGNITDVKVEYPTSFKDQMLYYAKKYSFLPHYN</sequence>
<dbReference type="GO" id="GO:0016787">
    <property type="term" value="F:hydrolase activity"/>
    <property type="evidence" value="ECO:0007669"/>
    <property type="project" value="UniProtKB-KW"/>
</dbReference>
<comment type="caution">
    <text evidence="3">The sequence shown here is derived from an EMBL/GenBank/DDBJ whole genome shotgun (WGS) entry which is preliminary data.</text>
</comment>
<dbReference type="AlphaFoldDB" id="A0A6N9NMM4"/>
<evidence type="ECO:0000256" key="1">
    <source>
        <dbReference type="ARBA" id="ARBA00022723"/>
    </source>
</evidence>
<dbReference type="PANTHER" id="PTHR23422:SF11">
    <property type="entry name" value="DIPEPTIDYL PEPTIDASE 3"/>
    <property type="match status" value="1"/>
</dbReference>
<dbReference type="PROSITE" id="PS51257">
    <property type="entry name" value="PROKAR_LIPOPROTEIN"/>
    <property type="match status" value="1"/>
</dbReference>